<gene>
    <name evidence="2" type="ORF">Cadr_000017453</name>
</gene>
<comment type="caution">
    <text evidence="2">The sequence shown here is derived from an EMBL/GenBank/DDBJ whole genome shotgun (WGS) entry which is preliminary data.</text>
</comment>
<feature type="compositionally biased region" description="Basic and acidic residues" evidence="1">
    <location>
        <begin position="125"/>
        <end position="136"/>
    </location>
</feature>
<evidence type="ECO:0000313" key="2">
    <source>
        <dbReference type="EMBL" id="KAB1269573.1"/>
    </source>
</evidence>
<dbReference type="EMBL" id="JWIN03000012">
    <property type="protein sequence ID" value="KAB1269573.1"/>
    <property type="molecule type" value="Genomic_DNA"/>
</dbReference>
<organism evidence="2 3">
    <name type="scientific">Camelus dromedarius</name>
    <name type="common">Dromedary</name>
    <name type="synonym">Arabian camel</name>
    <dbReference type="NCBI Taxonomy" id="9838"/>
    <lineage>
        <taxon>Eukaryota</taxon>
        <taxon>Metazoa</taxon>
        <taxon>Chordata</taxon>
        <taxon>Craniata</taxon>
        <taxon>Vertebrata</taxon>
        <taxon>Euteleostomi</taxon>
        <taxon>Mammalia</taxon>
        <taxon>Eutheria</taxon>
        <taxon>Laurasiatheria</taxon>
        <taxon>Artiodactyla</taxon>
        <taxon>Tylopoda</taxon>
        <taxon>Camelidae</taxon>
        <taxon>Camelus</taxon>
    </lineage>
</organism>
<protein>
    <submittedName>
        <fullName evidence="2">Uncharacterized protein</fullName>
    </submittedName>
</protein>
<keyword evidence="3" id="KW-1185">Reference proteome</keyword>
<reference evidence="2 3" key="1">
    <citation type="journal article" date="2019" name="Mol. Ecol. Resour.">
        <title>Improving Illumina assemblies with Hi-C and long reads: an example with the North African dromedary.</title>
        <authorList>
            <person name="Elbers J.P."/>
            <person name="Rogers M.F."/>
            <person name="Perelman P.L."/>
            <person name="Proskuryakova A.A."/>
            <person name="Serdyukova N.A."/>
            <person name="Johnson W.E."/>
            <person name="Horin P."/>
            <person name="Corander J."/>
            <person name="Murphy D."/>
            <person name="Burger P.A."/>
        </authorList>
    </citation>
    <scope>NUCLEOTIDE SEQUENCE [LARGE SCALE GENOMIC DNA]</scope>
    <source>
        <strain evidence="2">Drom800</strain>
        <tissue evidence="2">Blood</tissue>
    </source>
</reference>
<feature type="region of interest" description="Disordered" evidence="1">
    <location>
        <begin position="95"/>
        <end position="154"/>
    </location>
</feature>
<sequence length="250" mass="26822">MGVETEAGGGRPLSWSLQGLIRGWAVLLISSPSFLCFLPRIFPSQVSAIAGSGTQDCHGLTLIYYSVQPSSAHLTEPREVRRSLQAHLYLGSSLEESRDRMGTGQAVGRTDKRPRGHPVAGDGGGHSHESVSERGRNSSTAPAPQDDGQGRQTRILSGCPCPPLTGWTLISCSNEPWDRLCERKRMLLAPFVVFISSTVAIPCWACCTGPGGTRTGAGCHPPPDRNQQELNGQPVEGARRRIGKGWKQAS</sequence>
<evidence type="ECO:0000313" key="3">
    <source>
        <dbReference type="Proteomes" id="UP000299084"/>
    </source>
</evidence>
<dbReference type="AlphaFoldDB" id="A0A5N4DEH2"/>
<proteinExistence type="predicted"/>
<name>A0A5N4DEH2_CAMDR</name>
<evidence type="ECO:0000256" key="1">
    <source>
        <dbReference type="SAM" id="MobiDB-lite"/>
    </source>
</evidence>
<dbReference type="Proteomes" id="UP000299084">
    <property type="component" value="Unassembled WGS sequence"/>
</dbReference>
<feature type="region of interest" description="Disordered" evidence="1">
    <location>
        <begin position="217"/>
        <end position="250"/>
    </location>
</feature>
<accession>A0A5N4DEH2</accession>